<keyword evidence="3" id="KW-0804">Transcription</keyword>
<evidence type="ECO:0000256" key="4">
    <source>
        <dbReference type="NCBIfam" id="TIGR02404"/>
    </source>
</evidence>
<dbReference type="EMBL" id="CP048268">
    <property type="protein sequence ID" value="QYN51996.1"/>
    <property type="molecule type" value="Genomic_DNA"/>
</dbReference>
<gene>
    <name evidence="6" type="primary">treR</name>
    <name evidence="6" type="ORF">GYM71_00505</name>
</gene>
<dbReference type="InterPro" id="IPR011663">
    <property type="entry name" value="UTRA"/>
</dbReference>
<dbReference type="Proteomes" id="UP000826550">
    <property type="component" value="Chromosome"/>
</dbReference>
<dbReference type="Pfam" id="PF00392">
    <property type="entry name" value="GntR"/>
    <property type="match status" value="1"/>
</dbReference>
<evidence type="ECO:0000256" key="1">
    <source>
        <dbReference type="ARBA" id="ARBA00023015"/>
    </source>
</evidence>
<organism evidence="6 7">
    <name type="scientific">Lactobacillus panisapium</name>
    <dbReference type="NCBI Taxonomy" id="2012495"/>
    <lineage>
        <taxon>Bacteria</taxon>
        <taxon>Bacillati</taxon>
        <taxon>Bacillota</taxon>
        <taxon>Bacilli</taxon>
        <taxon>Lactobacillales</taxon>
        <taxon>Lactobacillaceae</taxon>
        <taxon>Lactobacillus</taxon>
    </lineage>
</organism>
<dbReference type="RefSeq" id="WP_220220500.1">
    <property type="nucleotide sequence ID" value="NZ_CP048268.1"/>
</dbReference>
<evidence type="ECO:0000313" key="7">
    <source>
        <dbReference type="Proteomes" id="UP000826550"/>
    </source>
</evidence>
<keyword evidence="2" id="KW-0238">DNA-binding</keyword>
<dbReference type="InterPro" id="IPR036388">
    <property type="entry name" value="WH-like_DNA-bd_sf"/>
</dbReference>
<dbReference type="InterPro" id="IPR000524">
    <property type="entry name" value="Tscrpt_reg_HTH_GntR"/>
</dbReference>
<evidence type="ECO:0000256" key="2">
    <source>
        <dbReference type="ARBA" id="ARBA00023125"/>
    </source>
</evidence>
<dbReference type="CDD" id="cd07377">
    <property type="entry name" value="WHTH_GntR"/>
    <property type="match status" value="1"/>
</dbReference>
<proteinExistence type="predicted"/>
<protein>
    <recommendedName>
        <fullName evidence="4">Trehalose operon repressor</fullName>
    </recommendedName>
</protein>
<dbReference type="InterPro" id="IPR028978">
    <property type="entry name" value="Chorismate_lyase_/UTRA_dom_sf"/>
</dbReference>
<dbReference type="PRINTS" id="PR00035">
    <property type="entry name" value="HTHGNTR"/>
</dbReference>
<dbReference type="InterPro" id="IPR050679">
    <property type="entry name" value="Bact_HTH_transcr_reg"/>
</dbReference>
<dbReference type="PANTHER" id="PTHR44846:SF12">
    <property type="entry name" value="HTH-TYPE TRANSCRIPTIONAL REGULATOR TRER"/>
    <property type="match status" value="1"/>
</dbReference>
<dbReference type="SMART" id="SM00345">
    <property type="entry name" value="HTH_GNTR"/>
    <property type="match status" value="1"/>
</dbReference>
<reference evidence="6 7" key="1">
    <citation type="submission" date="2020-01" db="EMBL/GenBank/DDBJ databases">
        <title>Vast differences in strain-level diversity in the gut microbiota of two closely related honey bee species.</title>
        <authorList>
            <person name="Ellegaard K.M."/>
            <person name="Suenami S."/>
            <person name="Miyazaki R."/>
            <person name="Engel P."/>
        </authorList>
    </citation>
    <scope>NUCLEOTIDE SEQUENCE [LARGE SCALE GENOMIC DNA]</scope>
    <source>
        <strain evidence="6 7">ESL0416</strain>
    </source>
</reference>
<dbReference type="SMART" id="SM00866">
    <property type="entry name" value="UTRA"/>
    <property type="match status" value="1"/>
</dbReference>
<accession>A0ABX8W2U5</accession>
<dbReference type="PANTHER" id="PTHR44846">
    <property type="entry name" value="MANNOSYL-D-GLYCERATE TRANSPORT/METABOLISM SYSTEM REPRESSOR MNGR-RELATED"/>
    <property type="match status" value="1"/>
</dbReference>
<dbReference type="Pfam" id="PF07702">
    <property type="entry name" value="UTRA"/>
    <property type="match status" value="1"/>
</dbReference>
<dbReference type="NCBIfam" id="TIGR02404">
    <property type="entry name" value="trehalos_R_Bsub"/>
    <property type="match status" value="1"/>
</dbReference>
<keyword evidence="1" id="KW-0805">Transcription regulation</keyword>
<dbReference type="Gene3D" id="1.10.10.10">
    <property type="entry name" value="Winged helix-like DNA-binding domain superfamily/Winged helix DNA-binding domain"/>
    <property type="match status" value="1"/>
</dbReference>
<feature type="domain" description="HTH gntR-type" evidence="5">
    <location>
        <begin position="3"/>
        <end position="71"/>
    </location>
</feature>
<name>A0ABX8W2U5_9LACO</name>
<dbReference type="InterPro" id="IPR012770">
    <property type="entry name" value="TreR"/>
</dbReference>
<evidence type="ECO:0000313" key="6">
    <source>
        <dbReference type="EMBL" id="QYN51996.1"/>
    </source>
</evidence>
<dbReference type="SUPFAM" id="SSF64288">
    <property type="entry name" value="Chorismate lyase-like"/>
    <property type="match status" value="1"/>
</dbReference>
<dbReference type="InterPro" id="IPR036390">
    <property type="entry name" value="WH_DNA-bd_sf"/>
</dbReference>
<evidence type="ECO:0000256" key="3">
    <source>
        <dbReference type="ARBA" id="ARBA00023163"/>
    </source>
</evidence>
<evidence type="ECO:0000259" key="5">
    <source>
        <dbReference type="PROSITE" id="PS50949"/>
    </source>
</evidence>
<dbReference type="Gene3D" id="3.40.1410.10">
    <property type="entry name" value="Chorismate lyase-like"/>
    <property type="match status" value="1"/>
</dbReference>
<keyword evidence="7" id="KW-1185">Reference proteome</keyword>
<dbReference type="PROSITE" id="PS50949">
    <property type="entry name" value="HTH_GNTR"/>
    <property type="match status" value="1"/>
</dbReference>
<dbReference type="SUPFAM" id="SSF46785">
    <property type="entry name" value="Winged helix' DNA-binding domain"/>
    <property type="match status" value="1"/>
</dbReference>
<sequence>MTDSKATLIAQDIAEKIRHKQFKVGSFLPSENQLTKLYGTSRETVRKALEQLNSLGMIQKIQGKGSMVLDLGRYSFPISGIESFAELNKSLGMNAETKVLNLTKTKMLPGLFAEKFPQEKQNEGIYLERLRLLANEPAVLDCDFLFTPPIAELPLSAAQNSIYQYLENDLGLEVSYATKTITVEKATENLRRKLALENDMVVLVASRSFLSDTTPFQLTLSFHNPAKFKFVDFARRQNIKPQ</sequence>